<keyword evidence="3" id="KW-0964">Secreted</keyword>
<evidence type="ECO:0000313" key="7">
    <source>
        <dbReference type="EMBL" id="MEQ2207161.1"/>
    </source>
</evidence>
<evidence type="ECO:0000256" key="2">
    <source>
        <dbReference type="ARBA" id="ARBA00008326"/>
    </source>
</evidence>
<gene>
    <name evidence="7" type="ORF">XENOCAPTIV_008095</name>
</gene>
<name>A0ABV0RGL9_9TELE</name>
<sequence>MSVLIYTERECRCGHVVSGHAGAIHWNLVPRFFSKDLHENMRVFVLRAFSLWLFLVLLEDRLPRASGAKQPGIAVKIREWKFSTSDRMRCTWSAGEAGDEVKVRVNCETPGAQSHGGVTETSCEYLGRPWSCPGFNSDPTAFWRQVARAFKKLQGKVCADRRALVKAGMCKRAHRDAHFRLDPNSVKKSATAPTTPLPIHPTTTACVKRAEHQRTADEYCGSSWAGLCAFFMFMVHSEDC</sequence>
<keyword evidence="4" id="KW-0732">Signal</keyword>
<evidence type="ECO:0000256" key="1">
    <source>
        <dbReference type="ARBA" id="ARBA00004613"/>
    </source>
</evidence>
<comment type="subcellular location">
    <subcellularLocation>
        <location evidence="1">Secreted</location>
    </subcellularLocation>
</comment>
<dbReference type="Pfam" id="PF06473">
    <property type="entry name" value="FGF-BP1"/>
    <property type="match status" value="1"/>
</dbReference>
<dbReference type="PANTHER" id="PTHR15258">
    <property type="entry name" value="FGF BINDING PROTEIN-RELATED"/>
    <property type="match status" value="1"/>
</dbReference>
<dbReference type="Proteomes" id="UP001434883">
    <property type="component" value="Unassembled WGS sequence"/>
</dbReference>
<evidence type="ECO:0008006" key="9">
    <source>
        <dbReference type="Google" id="ProtNLM"/>
    </source>
</evidence>
<dbReference type="PANTHER" id="PTHR15258:SF2">
    <property type="entry name" value="FIBROBLAST GROWTH FACTOR-BINDING PROTEIN 1"/>
    <property type="match status" value="1"/>
</dbReference>
<evidence type="ECO:0000256" key="5">
    <source>
        <dbReference type="ARBA" id="ARBA00023157"/>
    </source>
</evidence>
<dbReference type="EMBL" id="JAHRIN010043947">
    <property type="protein sequence ID" value="MEQ2207161.1"/>
    <property type="molecule type" value="Genomic_DNA"/>
</dbReference>
<organism evidence="7 8">
    <name type="scientific">Xenoophorus captivus</name>
    <dbReference type="NCBI Taxonomy" id="1517983"/>
    <lineage>
        <taxon>Eukaryota</taxon>
        <taxon>Metazoa</taxon>
        <taxon>Chordata</taxon>
        <taxon>Craniata</taxon>
        <taxon>Vertebrata</taxon>
        <taxon>Euteleostomi</taxon>
        <taxon>Actinopterygii</taxon>
        <taxon>Neopterygii</taxon>
        <taxon>Teleostei</taxon>
        <taxon>Neoteleostei</taxon>
        <taxon>Acanthomorphata</taxon>
        <taxon>Ovalentaria</taxon>
        <taxon>Atherinomorphae</taxon>
        <taxon>Cyprinodontiformes</taxon>
        <taxon>Goodeidae</taxon>
        <taxon>Xenoophorus</taxon>
    </lineage>
</organism>
<protein>
    <recommendedName>
        <fullName evidence="9">Fibroblast growth factor binding protein 1b</fullName>
    </recommendedName>
</protein>
<evidence type="ECO:0000313" key="8">
    <source>
        <dbReference type="Proteomes" id="UP001434883"/>
    </source>
</evidence>
<evidence type="ECO:0000256" key="4">
    <source>
        <dbReference type="ARBA" id="ARBA00022729"/>
    </source>
</evidence>
<comment type="similarity">
    <text evidence="2">Belongs to the fibroblast growth factor-binding protein family.</text>
</comment>
<keyword evidence="5" id="KW-1015">Disulfide bond</keyword>
<evidence type="ECO:0000256" key="6">
    <source>
        <dbReference type="ARBA" id="ARBA00023183"/>
    </source>
</evidence>
<reference evidence="7 8" key="1">
    <citation type="submission" date="2021-06" db="EMBL/GenBank/DDBJ databases">
        <authorList>
            <person name="Palmer J.M."/>
        </authorList>
    </citation>
    <scope>NUCLEOTIDE SEQUENCE [LARGE SCALE GENOMIC DNA]</scope>
    <source>
        <strain evidence="7 8">XC_2019</strain>
        <tissue evidence="7">Muscle</tissue>
    </source>
</reference>
<accession>A0ABV0RGL9</accession>
<proteinExistence type="inferred from homology"/>
<dbReference type="InterPro" id="IPR010510">
    <property type="entry name" value="FGF1-bd"/>
</dbReference>
<keyword evidence="8" id="KW-1185">Reference proteome</keyword>
<comment type="caution">
    <text evidence="7">The sequence shown here is derived from an EMBL/GenBank/DDBJ whole genome shotgun (WGS) entry which is preliminary data.</text>
</comment>
<keyword evidence="6" id="KW-0340">Growth factor binding</keyword>
<evidence type="ECO:0000256" key="3">
    <source>
        <dbReference type="ARBA" id="ARBA00022525"/>
    </source>
</evidence>